<dbReference type="Proteomes" id="UP000326396">
    <property type="component" value="Linkage Group LG9"/>
</dbReference>
<comment type="subcellular location">
    <subcellularLocation>
        <location evidence="1">Nucleus</location>
    </subcellularLocation>
</comment>
<dbReference type="GO" id="GO:0009649">
    <property type="term" value="P:entrainment of circadian clock"/>
    <property type="evidence" value="ECO:0007669"/>
    <property type="project" value="TreeGrafter"/>
</dbReference>
<feature type="compositionally biased region" description="Acidic residues" evidence="5">
    <location>
        <begin position="37"/>
        <end position="47"/>
    </location>
</feature>
<evidence type="ECO:0000256" key="4">
    <source>
        <dbReference type="ARBA" id="ARBA00023242"/>
    </source>
</evidence>
<dbReference type="PANTHER" id="PTHR33469:SF5">
    <property type="entry name" value="PROTEIN EARLY FLOWERING 4"/>
    <property type="match status" value="1"/>
</dbReference>
<name>A0A5N6LKX2_9ASTR</name>
<feature type="domain" description="Protein EARLY FLOWERING 4" evidence="6">
    <location>
        <begin position="48"/>
        <end position="126"/>
    </location>
</feature>
<comment type="similarity">
    <text evidence="2">Belongs to the EARLY FLOWERING 4 family.</text>
</comment>
<gene>
    <name evidence="7" type="ORF">E3N88_39840</name>
</gene>
<feature type="compositionally biased region" description="Polar residues" evidence="5">
    <location>
        <begin position="1"/>
        <end position="26"/>
    </location>
</feature>
<evidence type="ECO:0000256" key="5">
    <source>
        <dbReference type="SAM" id="MobiDB-lite"/>
    </source>
</evidence>
<sequence length="134" mass="15062">MTTLDSSSAAESTMEEQPSNLQQPPSAVNHRRGDGVDISDEDPDTEESQALWSSFTNGFREVQSVLDRNRALIQQVNENHRSKNHENMVSNVALIQEINNNVSRIVSLYSDLSSNFSSVFHQRKSETDADYMNS</sequence>
<dbReference type="GO" id="GO:0048511">
    <property type="term" value="P:rhythmic process"/>
    <property type="evidence" value="ECO:0007669"/>
    <property type="project" value="UniProtKB-KW"/>
</dbReference>
<keyword evidence="8" id="KW-1185">Reference proteome</keyword>
<dbReference type="GO" id="GO:0042753">
    <property type="term" value="P:positive regulation of circadian rhythm"/>
    <property type="evidence" value="ECO:0007669"/>
    <property type="project" value="InterPro"/>
</dbReference>
<evidence type="ECO:0000256" key="1">
    <source>
        <dbReference type="ARBA" id="ARBA00004123"/>
    </source>
</evidence>
<reference evidence="7 8" key="1">
    <citation type="submission" date="2019-05" db="EMBL/GenBank/DDBJ databases">
        <title>Mikania micrantha, genome provides insights into the molecular mechanism of rapid growth.</title>
        <authorList>
            <person name="Liu B."/>
        </authorList>
    </citation>
    <scope>NUCLEOTIDE SEQUENCE [LARGE SCALE GENOMIC DNA]</scope>
    <source>
        <strain evidence="7">NLD-2019</strain>
        <tissue evidence="7">Leaf</tissue>
    </source>
</reference>
<comment type="caution">
    <text evidence="7">The sequence shown here is derived from an EMBL/GenBank/DDBJ whole genome shotgun (WGS) entry which is preliminary data.</text>
</comment>
<evidence type="ECO:0000256" key="3">
    <source>
        <dbReference type="ARBA" id="ARBA00023108"/>
    </source>
</evidence>
<protein>
    <recommendedName>
        <fullName evidence="6">Protein EARLY FLOWERING 4 domain-containing protein</fullName>
    </recommendedName>
</protein>
<dbReference type="EMBL" id="SZYD01000019">
    <property type="protein sequence ID" value="KAD2392863.1"/>
    <property type="molecule type" value="Genomic_DNA"/>
</dbReference>
<organism evidence="7 8">
    <name type="scientific">Mikania micrantha</name>
    <name type="common">bitter vine</name>
    <dbReference type="NCBI Taxonomy" id="192012"/>
    <lineage>
        <taxon>Eukaryota</taxon>
        <taxon>Viridiplantae</taxon>
        <taxon>Streptophyta</taxon>
        <taxon>Embryophyta</taxon>
        <taxon>Tracheophyta</taxon>
        <taxon>Spermatophyta</taxon>
        <taxon>Magnoliopsida</taxon>
        <taxon>eudicotyledons</taxon>
        <taxon>Gunneridae</taxon>
        <taxon>Pentapetalae</taxon>
        <taxon>asterids</taxon>
        <taxon>campanulids</taxon>
        <taxon>Asterales</taxon>
        <taxon>Asteraceae</taxon>
        <taxon>Asteroideae</taxon>
        <taxon>Heliantheae alliance</taxon>
        <taxon>Eupatorieae</taxon>
        <taxon>Mikania</taxon>
    </lineage>
</organism>
<dbReference type="InterPro" id="IPR040462">
    <property type="entry name" value="EARLY_FLOWERING_4"/>
</dbReference>
<keyword evidence="3" id="KW-0090">Biological rhythms</keyword>
<dbReference type="OrthoDB" id="1895690at2759"/>
<dbReference type="GO" id="GO:0005634">
    <property type="term" value="C:nucleus"/>
    <property type="evidence" value="ECO:0007669"/>
    <property type="project" value="UniProtKB-SubCell"/>
</dbReference>
<evidence type="ECO:0000313" key="7">
    <source>
        <dbReference type="EMBL" id="KAD2392863.1"/>
    </source>
</evidence>
<dbReference type="InterPro" id="IPR009741">
    <property type="entry name" value="EARLY_FLOWERING_4_dom"/>
</dbReference>
<feature type="region of interest" description="Disordered" evidence="5">
    <location>
        <begin position="1"/>
        <end position="48"/>
    </location>
</feature>
<evidence type="ECO:0000313" key="8">
    <source>
        <dbReference type="Proteomes" id="UP000326396"/>
    </source>
</evidence>
<dbReference type="Pfam" id="PF07011">
    <property type="entry name" value="Elf4"/>
    <property type="match status" value="1"/>
</dbReference>
<proteinExistence type="inferred from homology"/>
<evidence type="ECO:0000256" key="2">
    <source>
        <dbReference type="ARBA" id="ARBA00009514"/>
    </source>
</evidence>
<accession>A0A5N6LKX2</accession>
<dbReference type="PANTHER" id="PTHR33469">
    <property type="entry name" value="PROTEIN ELF4-LIKE 4"/>
    <property type="match status" value="1"/>
</dbReference>
<dbReference type="AlphaFoldDB" id="A0A5N6LKX2"/>
<evidence type="ECO:0000259" key="6">
    <source>
        <dbReference type="Pfam" id="PF07011"/>
    </source>
</evidence>
<keyword evidence="4" id="KW-0539">Nucleus</keyword>